<dbReference type="OrthoDB" id="9778690at2"/>
<organism evidence="6 7">
    <name type="scientific">Streptomyces palmae</name>
    <dbReference type="NCBI Taxonomy" id="1701085"/>
    <lineage>
        <taxon>Bacteria</taxon>
        <taxon>Bacillati</taxon>
        <taxon>Actinomycetota</taxon>
        <taxon>Actinomycetes</taxon>
        <taxon>Kitasatosporales</taxon>
        <taxon>Streptomycetaceae</taxon>
        <taxon>Streptomyces</taxon>
    </lineage>
</organism>
<evidence type="ECO:0000256" key="4">
    <source>
        <dbReference type="ARBA" id="ARBA00023268"/>
    </source>
</evidence>
<dbReference type="InterPro" id="IPR006162">
    <property type="entry name" value="Ppantetheine_attach_site"/>
</dbReference>
<dbReference type="PANTHER" id="PTHR43775">
    <property type="entry name" value="FATTY ACID SYNTHASE"/>
    <property type="match status" value="1"/>
</dbReference>
<feature type="non-terminal residue" evidence="6">
    <location>
        <position position="1"/>
    </location>
</feature>
<dbReference type="PROSITE" id="PS00012">
    <property type="entry name" value="PHOSPHOPANTETHEINE"/>
    <property type="match status" value="1"/>
</dbReference>
<reference evidence="6 7" key="1">
    <citation type="submission" date="2019-03" db="EMBL/GenBank/DDBJ databases">
        <authorList>
            <person name="Gonzalez-Pimentel J.L."/>
        </authorList>
    </citation>
    <scope>NUCLEOTIDE SEQUENCE [LARGE SCALE GENOMIC DNA]</scope>
    <source>
        <strain evidence="6 7">JCM 31289</strain>
    </source>
</reference>
<dbReference type="FunFam" id="1.10.1200.10:FF:000007">
    <property type="entry name" value="Probable polyketide synthase pks17"/>
    <property type="match status" value="1"/>
</dbReference>
<dbReference type="Gene3D" id="3.40.50.720">
    <property type="entry name" value="NAD(P)-binding Rossmann-like Domain"/>
    <property type="match status" value="1"/>
</dbReference>
<evidence type="ECO:0000313" key="7">
    <source>
        <dbReference type="Proteomes" id="UP000297948"/>
    </source>
</evidence>
<feature type="domain" description="Carrier" evidence="5">
    <location>
        <begin position="143"/>
        <end position="218"/>
    </location>
</feature>
<accession>A0A4Z0FNH6</accession>
<dbReference type="PROSITE" id="PS50075">
    <property type="entry name" value="CARRIER"/>
    <property type="match status" value="1"/>
</dbReference>
<dbReference type="GO" id="GO:0004312">
    <property type="term" value="F:fatty acid synthase activity"/>
    <property type="evidence" value="ECO:0007669"/>
    <property type="project" value="TreeGrafter"/>
</dbReference>
<evidence type="ECO:0000256" key="2">
    <source>
        <dbReference type="ARBA" id="ARBA00022553"/>
    </source>
</evidence>
<dbReference type="GO" id="GO:0031177">
    <property type="term" value="F:phosphopantetheine binding"/>
    <property type="evidence" value="ECO:0007669"/>
    <property type="project" value="InterPro"/>
</dbReference>
<evidence type="ECO:0000259" key="5">
    <source>
        <dbReference type="PROSITE" id="PS50075"/>
    </source>
</evidence>
<dbReference type="Gene3D" id="1.10.1200.10">
    <property type="entry name" value="ACP-like"/>
    <property type="match status" value="1"/>
</dbReference>
<proteinExistence type="predicted"/>
<dbReference type="SMART" id="SM01294">
    <property type="entry name" value="PKS_PP_betabranch"/>
    <property type="match status" value="1"/>
</dbReference>
<dbReference type="SUPFAM" id="SSF47336">
    <property type="entry name" value="ACP-like"/>
    <property type="match status" value="1"/>
</dbReference>
<sequence length="303" mass="31658">LGSPGQTNYAAANAYCDALITHRHHNGLPGTSIAWGLWADTSGLTGHLGEGDLSRMARSGFRPLPTPMALGLLDAALLQGSPTPLALDLDPRALGAQPAEAVPVLLRALAATAAPARRVAAERRQPLDWAGRLAGISAAERQRALLDLVRTHAATVLGHSDPLAVREDASFKELGFDSLTAVELRNRLSAATGLRLPAALVFDYPEAPALAEFLRGRLFPDEETPPDGDEAPAAVLGDLARLESTLSGRALDEKSRAAVAQRLRSLLSAVGDGGADGDIDGEALESASDDEVFALIDEQLGHS</sequence>
<keyword evidence="1" id="KW-0596">Phosphopantetheine</keyword>
<dbReference type="InterPro" id="IPR036736">
    <property type="entry name" value="ACP-like_sf"/>
</dbReference>
<dbReference type="RefSeq" id="WP_135342609.1">
    <property type="nucleotide sequence ID" value="NZ_SRID01000700.1"/>
</dbReference>
<keyword evidence="2" id="KW-0597">Phosphoprotein</keyword>
<dbReference type="InterPro" id="IPR050091">
    <property type="entry name" value="PKS_NRPS_Biosynth_Enz"/>
</dbReference>
<dbReference type="EMBL" id="SRID01000700">
    <property type="protein sequence ID" value="TGA83354.1"/>
    <property type="molecule type" value="Genomic_DNA"/>
</dbReference>
<dbReference type="SUPFAM" id="SSF51735">
    <property type="entry name" value="NAD(P)-binding Rossmann-fold domains"/>
    <property type="match status" value="1"/>
</dbReference>
<evidence type="ECO:0000256" key="3">
    <source>
        <dbReference type="ARBA" id="ARBA00022679"/>
    </source>
</evidence>
<dbReference type="SMART" id="SM00823">
    <property type="entry name" value="PKS_PP"/>
    <property type="match status" value="1"/>
</dbReference>
<dbReference type="InterPro" id="IPR009081">
    <property type="entry name" value="PP-bd_ACP"/>
</dbReference>
<dbReference type="PANTHER" id="PTHR43775:SF51">
    <property type="entry name" value="INACTIVE PHENOLPHTHIOCEROL SYNTHESIS POLYKETIDE SYNTHASE TYPE I PKS1-RELATED"/>
    <property type="match status" value="1"/>
</dbReference>
<dbReference type="Pfam" id="PF08659">
    <property type="entry name" value="KR"/>
    <property type="match status" value="1"/>
</dbReference>
<name>A0A4Z0FNH6_9ACTN</name>
<keyword evidence="4" id="KW-0511">Multifunctional enzyme</keyword>
<evidence type="ECO:0000256" key="1">
    <source>
        <dbReference type="ARBA" id="ARBA00022450"/>
    </source>
</evidence>
<dbReference type="GO" id="GO:0006633">
    <property type="term" value="P:fatty acid biosynthetic process"/>
    <property type="evidence" value="ECO:0007669"/>
    <property type="project" value="TreeGrafter"/>
</dbReference>
<dbReference type="AlphaFoldDB" id="A0A4Z0FNH6"/>
<evidence type="ECO:0000313" key="6">
    <source>
        <dbReference type="EMBL" id="TGA83354.1"/>
    </source>
</evidence>
<dbReference type="Pfam" id="PF00550">
    <property type="entry name" value="PP-binding"/>
    <property type="match status" value="1"/>
</dbReference>
<dbReference type="InterPro" id="IPR013968">
    <property type="entry name" value="PKS_KR"/>
</dbReference>
<dbReference type="Proteomes" id="UP000297948">
    <property type="component" value="Unassembled WGS sequence"/>
</dbReference>
<dbReference type="InterPro" id="IPR036291">
    <property type="entry name" value="NAD(P)-bd_dom_sf"/>
</dbReference>
<gene>
    <name evidence="6" type="ORF">E4099_32165</name>
</gene>
<comment type="caution">
    <text evidence="6">The sequence shown here is derived from an EMBL/GenBank/DDBJ whole genome shotgun (WGS) entry which is preliminary data.</text>
</comment>
<protein>
    <submittedName>
        <fullName evidence="6">KR domain-containing protein</fullName>
    </submittedName>
</protein>
<keyword evidence="3" id="KW-0808">Transferase</keyword>
<keyword evidence="7" id="KW-1185">Reference proteome</keyword>
<dbReference type="InterPro" id="IPR020806">
    <property type="entry name" value="PKS_PP-bd"/>
</dbReference>
<dbReference type="GO" id="GO:0017000">
    <property type="term" value="P:antibiotic biosynthetic process"/>
    <property type="evidence" value="ECO:0007669"/>
    <property type="project" value="UniProtKB-ARBA"/>
</dbReference>